<evidence type="ECO:0000256" key="9">
    <source>
        <dbReference type="ARBA" id="ARBA00023004"/>
    </source>
</evidence>
<evidence type="ECO:0000256" key="5">
    <source>
        <dbReference type="ARBA" id="ARBA00022692"/>
    </source>
</evidence>
<evidence type="ECO:0000256" key="8">
    <source>
        <dbReference type="ARBA" id="ARBA00022989"/>
    </source>
</evidence>
<dbReference type="GO" id="GO:0016491">
    <property type="term" value="F:oxidoreductase activity"/>
    <property type="evidence" value="ECO:0007669"/>
    <property type="project" value="InterPro"/>
</dbReference>
<evidence type="ECO:0000256" key="10">
    <source>
        <dbReference type="ARBA" id="ARBA00023136"/>
    </source>
</evidence>
<dbReference type="OrthoDB" id="6614185at2759"/>
<evidence type="ECO:0000313" key="14">
    <source>
        <dbReference type="Proteomes" id="UP001152798"/>
    </source>
</evidence>
<feature type="transmembrane region" description="Helical" evidence="11">
    <location>
        <begin position="74"/>
        <end position="98"/>
    </location>
</feature>
<keyword evidence="5 11" id="KW-0812">Transmembrane</keyword>
<feature type="transmembrane region" description="Helical" evidence="11">
    <location>
        <begin position="189"/>
        <end position="209"/>
    </location>
</feature>
<keyword evidence="8 11" id="KW-1133">Transmembrane helix</keyword>
<protein>
    <recommendedName>
        <fullName evidence="12">Cytochrome b561 domain-containing protein</fullName>
    </recommendedName>
</protein>
<feature type="transmembrane region" description="Helical" evidence="11">
    <location>
        <begin position="9"/>
        <end position="30"/>
    </location>
</feature>
<dbReference type="Proteomes" id="UP001152798">
    <property type="component" value="Chromosome 4"/>
</dbReference>
<dbReference type="GO" id="GO:0016020">
    <property type="term" value="C:membrane"/>
    <property type="evidence" value="ECO:0007669"/>
    <property type="project" value="UniProtKB-SubCell"/>
</dbReference>
<dbReference type="SMART" id="SM00665">
    <property type="entry name" value="B561"/>
    <property type="match status" value="1"/>
</dbReference>
<feature type="transmembrane region" description="Helical" evidence="11">
    <location>
        <begin position="42"/>
        <end position="62"/>
    </location>
</feature>
<feature type="transmembrane region" description="Helical" evidence="11">
    <location>
        <begin position="104"/>
        <end position="130"/>
    </location>
</feature>
<dbReference type="GO" id="GO:0046872">
    <property type="term" value="F:metal ion binding"/>
    <property type="evidence" value="ECO:0007669"/>
    <property type="project" value="UniProtKB-KW"/>
</dbReference>
<evidence type="ECO:0000259" key="12">
    <source>
        <dbReference type="PROSITE" id="PS50939"/>
    </source>
</evidence>
<reference evidence="13" key="1">
    <citation type="submission" date="2022-01" db="EMBL/GenBank/DDBJ databases">
        <authorList>
            <person name="King R."/>
        </authorList>
    </citation>
    <scope>NUCLEOTIDE SEQUENCE</scope>
</reference>
<evidence type="ECO:0000256" key="11">
    <source>
        <dbReference type="SAM" id="Phobius"/>
    </source>
</evidence>
<evidence type="ECO:0000313" key="13">
    <source>
        <dbReference type="EMBL" id="CAH1398077.1"/>
    </source>
</evidence>
<evidence type="ECO:0000256" key="2">
    <source>
        <dbReference type="ARBA" id="ARBA00004141"/>
    </source>
</evidence>
<organism evidence="13 14">
    <name type="scientific">Nezara viridula</name>
    <name type="common">Southern green stink bug</name>
    <name type="synonym">Cimex viridulus</name>
    <dbReference type="NCBI Taxonomy" id="85310"/>
    <lineage>
        <taxon>Eukaryota</taxon>
        <taxon>Metazoa</taxon>
        <taxon>Ecdysozoa</taxon>
        <taxon>Arthropoda</taxon>
        <taxon>Hexapoda</taxon>
        <taxon>Insecta</taxon>
        <taxon>Pterygota</taxon>
        <taxon>Neoptera</taxon>
        <taxon>Paraneoptera</taxon>
        <taxon>Hemiptera</taxon>
        <taxon>Heteroptera</taxon>
        <taxon>Panheteroptera</taxon>
        <taxon>Pentatomomorpha</taxon>
        <taxon>Pentatomoidea</taxon>
        <taxon>Pentatomidae</taxon>
        <taxon>Pentatominae</taxon>
        <taxon>Nezara</taxon>
    </lineage>
</organism>
<evidence type="ECO:0000256" key="3">
    <source>
        <dbReference type="ARBA" id="ARBA00022448"/>
    </source>
</evidence>
<keyword evidence="7" id="KW-0249">Electron transport</keyword>
<dbReference type="Pfam" id="PF03188">
    <property type="entry name" value="Cytochrom_B561"/>
    <property type="match status" value="1"/>
</dbReference>
<comment type="cofactor">
    <cofactor evidence="1">
        <name>heme b</name>
        <dbReference type="ChEBI" id="CHEBI:60344"/>
    </cofactor>
</comment>
<evidence type="ECO:0000256" key="7">
    <source>
        <dbReference type="ARBA" id="ARBA00022982"/>
    </source>
</evidence>
<dbReference type="EMBL" id="OV725080">
    <property type="protein sequence ID" value="CAH1398077.1"/>
    <property type="molecule type" value="Genomic_DNA"/>
</dbReference>
<gene>
    <name evidence="13" type="ORF">NEZAVI_LOCUS7798</name>
</gene>
<keyword evidence="3" id="KW-0813">Transport</keyword>
<keyword evidence="6" id="KW-0479">Metal-binding</keyword>
<keyword evidence="14" id="KW-1185">Reference proteome</keyword>
<name>A0A9P0H9W2_NEZVI</name>
<dbReference type="AlphaFoldDB" id="A0A9P0H9W2"/>
<dbReference type="PROSITE" id="PS50939">
    <property type="entry name" value="CYTOCHROME_B561"/>
    <property type="match status" value="1"/>
</dbReference>
<keyword evidence="9" id="KW-0408">Iron</keyword>
<sequence length="215" mass="23478">MEGTAIAKYVIFGFAQCCGLTAFFIIIAVLSNCGSIDWSRSLNVHAFCMFFGMVYLQGMAISSFRVLTFVDRTIVKLIHVAVNAGALIVTLVGIIAILSNRPTFSLHGVIGMITFLLFAIQWFSGFFSFLYPKLEQDTRAAMIPYHRAGGAVIFGLTIVTAVVGIHGYATFSKLICFSYGRASDYSDEMIAAGVFTLVYGLLSVILVQAKVFKRS</sequence>
<dbReference type="InterPro" id="IPR006593">
    <property type="entry name" value="Cyt_b561/ferric_Rdtase_TM"/>
</dbReference>
<evidence type="ECO:0000256" key="1">
    <source>
        <dbReference type="ARBA" id="ARBA00001970"/>
    </source>
</evidence>
<keyword evidence="4" id="KW-0349">Heme</keyword>
<feature type="domain" description="Cytochrome b561" evidence="12">
    <location>
        <begin position="14"/>
        <end position="208"/>
    </location>
</feature>
<dbReference type="InterPro" id="IPR043205">
    <property type="entry name" value="CYB561/CYBRD1-like"/>
</dbReference>
<dbReference type="PANTHER" id="PTHR10106">
    <property type="entry name" value="CYTOCHROME B561-RELATED"/>
    <property type="match status" value="1"/>
</dbReference>
<accession>A0A9P0H9W2</accession>
<keyword evidence="10 11" id="KW-0472">Membrane</keyword>
<feature type="transmembrane region" description="Helical" evidence="11">
    <location>
        <begin position="151"/>
        <end position="169"/>
    </location>
</feature>
<dbReference type="Gene3D" id="1.20.120.1770">
    <property type="match status" value="1"/>
</dbReference>
<comment type="subcellular location">
    <subcellularLocation>
        <location evidence="2">Membrane</location>
        <topology evidence="2">Multi-pass membrane protein</topology>
    </subcellularLocation>
</comment>
<dbReference type="PANTHER" id="PTHR10106:SF0">
    <property type="entry name" value="LD36721P"/>
    <property type="match status" value="1"/>
</dbReference>
<proteinExistence type="predicted"/>
<evidence type="ECO:0000256" key="6">
    <source>
        <dbReference type="ARBA" id="ARBA00022723"/>
    </source>
</evidence>
<evidence type="ECO:0000256" key="4">
    <source>
        <dbReference type="ARBA" id="ARBA00022617"/>
    </source>
</evidence>